<evidence type="ECO:0000313" key="9">
    <source>
        <dbReference type="Proteomes" id="UP001278571"/>
    </source>
</evidence>
<dbReference type="EMBL" id="JAWJZF010000229">
    <property type="protein sequence ID" value="MDX2291458.1"/>
    <property type="molecule type" value="Genomic_DNA"/>
</dbReference>
<comment type="catalytic activity">
    <reaction evidence="6">
        <text>4 porphobilinogen + H2O = hydroxymethylbilane + 4 NH4(+)</text>
        <dbReference type="Rhea" id="RHEA:13185"/>
        <dbReference type="ChEBI" id="CHEBI:15377"/>
        <dbReference type="ChEBI" id="CHEBI:28938"/>
        <dbReference type="ChEBI" id="CHEBI:57845"/>
        <dbReference type="ChEBI" id="CHEBI:58126"/>
        <dbReference type="EC" id="2.5.1.61"/>
    </reaction>
</comment>
<dbReference type="Proteomes" id="UP001278571">
    <property type="component" value="Unassembled WGS sequence"/>
</dbReference>
<comment type="function">
    <text evidence="1">Tetrapolymerization of the monopyrrole PBG into the hydroxymethylbilane pre-uroporphyrinogen in several discrete steps.</text>
</comment>
<keyword evidence="4" id="KW-0808">Transferase</keyword>
<feature type="non-terminal residue" evidence="8">
    <location>
        <position position="121"/>
    </location>
</feature>
<evidence type="ECO:0000256" key="4">
    <source>
        <dbReference type="ARBA" id="ARBA00022679"/>
    </source>
</evidence>
<gene>
    <name evidence="8" type="ORF">R2363_04640</name>
</gene>
<sequence length="121" mass="13575">DVALVKNKTILEDSAIPANIASSSLRRRAQWLAKYPHHKVQDIRGNVQTRLRKFQETQQIDAVIFAKAGLERLNVLPEDAMILDWMLPSPAQGIVGIVCCDNNESIKKIVTEINHKTSFIA</sequence>
<reference evidence="8 9" key="1">
    <citation type="submission" date="2023-10" db="EMBL/GenBank/DDBJ databases">
        <authorList>
            <person name="Wang X.X."/>
        </authorList>
    </citation>
    <scope>NUCLEOTIDE SEQUENCE [LARGE SCALE GENOMIC DNA]</scope>
    <source>
        <strain evidence="8 9">NBRC 12816</strain>
    </source>
</reference>
<evidence type="ECO:0000256" key="6">
    <source>
        <dbReference type="ARBA" id="ARBA00048169"/>
    </source>
</evidence>
<evidence type="ECO:0000259" key="7">
    <source>
        <dbReference type="Pfam" id="PF01379"/>
    </source>
</evidence>
<feature type="domain" description="Porphobilinogen deaminase N-terminal" evidence="7">
    <location>
        <begin position="3"/>
        <end position="107"/>
    </location>
</feature>
<protein>
    <recommendedName>
        <fullName evidence="3">hydroxymethylbilane synthase</fullName>
        <ecNumber evidence="3">2.5.1.61</ecNumber>
    </recommendedName>
</protein>
<evidence type="ECO:0000256" key="5">
    <source>
        <dbReference type="ARBA" id="ARBA00023244"/>
    </source>
</evidence>
<comment type="caution">
    <text evidence="8">The sequence shown here is derived from an EMBL/GenBank/DDBJ whole genome shotgun (WGS) entry which is preliminary data.</text>
</comment>
<proteinExistence type="inferred from homology"/>
<organism evidence="8 9">
    <name type="scientific">Streptomyces roseolus</name>
    <dbReference type="NCBI Taxonomy" id="67358"/>
    <lineage>
        <taxon>Bacteria</taxon>
        <taxon>Bacillati</taxon>
        <taxon>Actinomycetota</taxon>
        <taxon>Actinomycetes</taxon>
        <taxon>Kitasatosporales</taxon>
        <taxon>Streptomycetaceae</taxon>
        <taxon>Streptomyces</taxon>
    </lineage>
</organism>
<dbReference type="InterPro" id="IPR022417">
    <property type="entry name" value="Porphobilin_deaminase_N"/>
</dbReference>
<comment type="similarity">
    <text evidence="2">Belongs to the HMBS family.</text>
</comment>
<evidence type="ECO:0000256" key="1">
    <source>
        <dbReference type="ARBA" id="ARBA00002869"/>
    </source>
</evidence>
<keyword evidence="5" id="KW-0627">Porphyrin biosynthesis</keyword>
<evidence type="ECO:0000256" key="2">
    <source>
        <dbReference type="ARBA" id="ARBA00005638"/>
    </source>
</evidence>
<dbReference type="PANTHER" id="PTHR11557">
    <property type="entry name" value="PORPHOBILINOGEN DEAMINASE"/>
    <property type="match status" value="1"/>
</dbReference>
<dbReference type="SUPFAM" id="SSF53850">
    <property type="entry name" value="Periplasmic binding protein-like II"/>
    <property type="match status" value="1"/>
</dbReference>
<feature type="non-terminal residue" evidence="8">
    <location>
        <position position="1"/>
    </location>
</feature>
<dbReference type="EC" id="2.5.1.61" evidence="3"/>
<accession>A0ABU4K168</accession>
<dbReference type="Pfam" id="PF01379">
    <property type="entry name" value="Porphobil_deam"/>
    <property type="match status" value="1"/>
</dbReference>
<dbReference type="InterPro" id="IPR000860">
    <property type="entry name" value="HemC"/>
</dbReference>
<evidence type="ECO:0000256" key="3">
    <source>
        <dbReference type="ARBA" id="ARBA00012655"/>
    </source>
</evidence>
<dbReference type="Gene3D" id="3.40.190.10">
    <property type="entry name" value="Periplasmic binding protein-like II"/>
    <property type="match status" value="1"/>
</dbReference>
<name>A0ABU4K168_9ACTN</name>
<dbReference type="PANTHER" id="PTHR11557:SF0">
    <property type="entry name" value="PORPHOBILINOGEN DEAMINASE"/>
    <property type="match status" value="1"/>
</dbReference>
<keyword evidence="9" id="KW-1185">Reference proteome</keyword>
<evidence type="ECO:0000313" key="8">
    <source>
        <dbReference type="EMBL" id="MDX2291458.1"/>
    </source>
</evidence>